<protein>
    <submittedName>
        <fullName evidence="5">GntR family transcriptional regulator</fullName>
    </submittedName>
</protein>
<dbReference type="InterPro" id="IPR036388">
    <property type="entry name" value="WH-like_DNA-bd_sf"/>
</dbReference>
<keyword evidence="3" id="KW-0804">Transcription</keyword>
<evidence type="ECO:0000256" key="3">
    <source>
        <dbReference type="ARBA" id="ARBA00023163"/>
    </source>
</evidence>
<dbReference type="OrthoDB" id="149756at2"/>
<evidence type="ECO:0000256" key="1">
    <source>
        <dbReference type="ARBA" id="ARBA00023015"/>
    </source>
</evidence>
<dbReference type="RefSeq" id="WP_079709503.1">
    <property type="nucleotide sequence ID" value="NZ_BAABQN010000001.1"/>
</dbReference>
<feature type="domain" description="HTH gntR-type" evidence="4">
    <location>
        <begin position="8"/>
        <end position="76"/>
    </location>
</feature>
<dbReference type="SUPFAM" id="SSF46785">
    <property type="entry name" value="Winged helix' DNA-binding domain"/>
    <property type="match status" value="1"/>
</dbReference>
<dbReference type="GO" id="GO:0003700">
    <property type="term" value="F:DNA-binding transcription factor activity"/>
    <property type="evidence" value="ECO:0007669"/>
    <property type="project" value="InterPro"/>
</dbReference>
<keyword evidence="2" id="KW-0238">DNA-binding</keyword>
<keyword evidence="1" id="KW-0805">Transcription regulation</keyword>
<dbReference type="Pfam" id="PF07702">
    <property type="entry name" value="UTRA"/>
    <property type="match status" value="1"/>
</dbReference>
<proteinExistence type="predicted"/>
<dbReference type="InterPro" id="IPR028978">
    <property type="entry name" value="Chorismate_lyase_/UTRA_dom_sf"/>
</dbReference>
<keyword evidence="6" id="KW-1185">Reference proteome</keyword>
<dbReference type="Pfam" id="PF00392">
    <property type="entry name" value="GntR"/>
    <property type="match status" value="1"/>
</dbReference>
<organism evidence="5 6">
    <name type="scientific">Paraliobacillus ryukyuensis</name>
    <dbReference type="NCBI Taxonomy" id="200904"/>
    <lineage>
        <taxon>Bacteria</taxon>
        <taxon>Bacillati</taxon>
        <taxon>Bacillota</taxon>
        <taxon>Bacilli</taxon>
        <taxon>Bacillales</taxon>
        <taxon>Bacillaceae</taxon>
        <taxon>Paraliobacillus</taxon>
    </lineage>
</organism>
<dbReference type="InterPro" id="IPR000524">
    <property type="entry name" value="Tscrpt_reg_HTH_GntR"/>
</dbReference>
<evidence type="ECO:0000313" key="6">
    <source>
        <dbReference type="Proteomes" id="UP000252254"/>
    </source>
</evidence>
<dbReference type="SUPFAM" id="SSF64288">
    <property type="entry name" value="Chorismate lyase-like"/>
    <property type="match status" value="1"/>
</dbReference>
<dbReference type="InterPro" id="IPR050679">
    <property type="entry name" value="Bact_HTH_transcr_reg"/>
</dbReference>
<sequence>MSYEENSHTDMEKTLLTLKQDIENGFFQEKEKLPSVFELAKNYQVSYETMKEVIQLAVNEDILTRRAGVGVFINSQPIFSSGIEQLRSVTKMIQHAGKTPGTQYVSADIVNPTKYDYQYLRSAETDKIAKIERVRTADGDPVVYCIDKVNQQLLPMSQLHSKHSIFQLLEEHSEMRISYAVAFIEPISYDEKISPILNCQPDQAMLLLKQIHYTESDEPVLFSENYFRPDVFRFYVVRQRT</sequence>
<dbReference type="EMBL" id="QNRI01000001">
    <property type="protein sequence ID" value="RBP01741.1"/>
    <property type="molecule type" value="Genomic_DNA"/>
</dbReference>
<dbReference type="Proteomes" id="UP000252254">
    <property type="component" value="Unassembled WGS sequence"/>
</dbReference>
<evidence type="ECO:0000256" key="2">
    <source>
        <dbReference type="ARBA" id="ARBA00023125"/>
    </source>
</evidence>
<dbReference type="InterPro" id="IPR036390">
    <property type="entry name" value="WH_DNA-bd_sf"/>
</dbReference>
<dbReference type="SMART" id="SM00866">
    <property type="entry name" value="UTRA"/>
    <property type="match status" value="1"/>
</dbReference>
<accession>A0A366EH07</accession>
<dbReference type="SMART" id="SM00345">
    <property type="entry name" value="HTH_GNTR"/>
    <property type="match status" value="1"/>
</dbReference>
<dbReference type="AlphaFoldDB" id="A0A366EH07"/>
<dbReference type="PANTHER" id="PTHR44846">
    <property type="entry name" value="MANNOSYL-D-GLYCERATE TRANSPORT/METABOLISM SYSTEM REPRESSOR MNGR-RELATED"/>
    <property type="match status" value="1"/>
</dbReference>
<name>A0A366EH07_9BACI</name>
<gene>
    <name evidence="5" type="ORF">DES48_101485</name>
</gene>
<reference evidence="5 6" key="1">
    <citation type="submission" date="2018-06" db="EMBL/GenBank/DDBJ databases">
        <title>Genomic Encyclopedia of Type Strains, Phase IV (KMG-IV): sequencing the most valuable type-strain genomes for metagenomic binning, comparative biology and taxonomic classification.</title>
        <authorList>
            <person name="Goeker M."/>
        </authorList>
    </citation>
    <scope>NUCLEOTIDE SEQUENCE [LARGE SCALE GENOMIC DNA]</scope>
    <source>
        <strain evidence="5 6">DSM 15140</strain>
    </source>
</reference>
<dbReference type="PANTHER" id="PTHR44846:SF17">
    <property type="entry name" value="GNTR-FAMILY TRANSCRIPTIONAL REGULATOR"/>
    <property type="match status" value="1"/>
</dbReference>
<dbReference type="GO" id="GO:0003677">
    <property type="term" value="F:DNA binding"/>
    <property type="evidence" value="ECO:0007669"/>
    <property type="project" value="UniProtKB-KW"/>
</dbReference>
<dbReference type="Gene3D" id="1.10.10.10">
    <property type="entry name" value="Winged helix-like DNA-binding domain superfamily/Winged helix DNA-binding domain"/>
    <property type="match status" value="1"/>
</dbReference>
<dbReference type="InterPro" id="IPR011663">
    <property type="entry name" value="UTRA"/>
</dbReference>
<dbReference type="PROSITE" id="PS50949">
    <property type="entry name" value="HTH_GNTR"/>
    <property type="match status" value="1"/>
</dbReference>
<comment type="caution">
    <text evidence="5">The sequence shown here is derived from an EMBL/GenBank/DDBJ whole genome shotgun (WGS) entry which is preliminary data.</text>
</comment>
<dbReference type="Gene3D" id="3.40.1410.10">
    <property type="entry name" value="Chorismate lyase-like"/>
    <property type="match status" value="1"/>
</dbReference>
<dbReference type="GO" id="GO:0045892">
    <property type="term" value="P:negative regulation of DNA-templated transcription"/>
    <property type="evidence" value="ECO:0007669"/>
    <property type="project" value="TreeGrafter"/>
</dbReference>
<dbReference type="STRING" id="200904.GCA_900168775_01626"/>
<evidence type="ECO:0000259" key="4">
    <source>
        <dbReference type="PROSITE" id="PS50949"/>
    </source>
</evidence>
<evidence type="ECO:0000313" key="5">
    <source>
        <dbReference type="EMBL" id="RBP01741.1"/>
    </source>
</evidence>